<name>A0AAV4VU73_CAEEX</name>
<protein>
    <submittedName>
        <fullName evidence="1">Uncharacterized protein</fullName>
    </submittedName>
</protein>
<dbReference type="EMBL" id="BPLR01015064">
    <property type="protein sequence ID" value="GIY73304.1"/>
    <property type="molecule type" value="Genomic_DNA"/>
</dbReference>
<comment type="caution">
    <text evidence="1">The sequence shown here is derived from an EMBL/GenBank/DDBJ whole genome shotgun (WGS) entry which is preliminary data.</text>
</comment>
<keyword evidence="2" id="KW-1185">Reference proteome</keyword>
<sequence>MRRYCKRVSYLSIPCPCWSSGIIVHHETCYSIFCIPVDPYTFSWFLVEVMLSAVFKTSAFKPQHQQSRLELCITNHHVCHQSYHILLSNESSFNIREDDHPIRMSDSLFYSTYLLLPNVGCYLSNKSSLVQF</sequence>
<proteinExistence type="predicted"/>
<reference evidence="1 2" key="1">
    <citation type="submission" date="2021-06" db="EMBL/GenBank/DDBJ databases">
        <title>Caerostris extrusa draft genome.</title>
        <authorList>
            <person name="Kono N."/>
            <person name="Arakawa K."/>
        </authorList>
    </citation>
    <scope>NUCLEOTIDE SEQUENCE [LARGE SCALE GENOMIC DNA]</scope>
</reference>
<evidence type="ECO:0000313" key="1">
    <source>
        <dbReference type="EMBL" id="GIY73304.1"/>
    </source>
</evidence>
<gene>
    <name evidence="1" type="ORF">CEXT_375881</name>
</gene>
<accession>A0AAV4VU73</accession>
<dbReference type="Proteomes" id="UP001054945">
    <property type="component" value="Unassembled WGS sequence"/>
</dbReference>
<evidence type="ECO:0000313" key="2">
    <source>
        <dbReference type="Proteomes" id="UP001054945"/>
    </source>
</evidence>
<dbReference type="AlphaFoldDB" id="A0AAV4VU73"/>
<organism evidence="1 2">
    <name type="scientific">Caerostris extrusa</name>
    <name type="common">Bark spider</name>
    <name type="synonym">Caerostris bankana</name>
    <dbReference type="NCBI Taxonomy" id="172846"/>
    <lineage>
        <taxon>Eukaryota</taxon>
        <taxon>Metazoa</taxon>
        <taxon>Ecdysozoa</taxon>
        <taxon>Arthropoda</taxon>
        <taxon>Chelicerata</taxon>
        <taxon>Arachnida</taxon>
        <taxon>Araneae</taxon>
        <taxon>Araneomorphae</taxon>
        <taxon>Entelegynae</taxon>
        <taxon>Araneoidea</taxon>
        <taxon>Araneidae</taxon>
        <taxon>Caerostris</taxon>
    </lineage>
</organism>